<protein>
    <submittedName>
        <fullName evidence="2">Hypp6619 protein</fullName>
    </submittedName>
</protein>
<dbReference type="OrthoDB" id="10000786at2759"/>
<dbReference type="Proteomes" id="UP000838412">
    <property type="component" value="Chromosome 12"/>
</dbReference>
<dbReference type="EMBL" id="OV696697">
    <property type="protein sequence ID" value="CAH1242363.1"/>
    <property type="molecule type" value="Genomic_DNA"/>
</dbReference>
<reference evidence="2" key="1">
    <citation type="submission" date="2022-01" db="EMBL/GenBank/DDBJ databases">
        <authorList>
            <person name="Braso-Vives M."/>
        </authorList>
    </citation>
    <scope>NUCLEOTIDE SEQUENCE</scope>
</reference>
<evidence type="ECO:0000313" key="2">
    <source>
        <dbReference type="EMBL" id="CAH1242363.1"/>
    </source>
</evidence>
<feature type="region of interest" description="Disordered" evidence="1">
    <location>
        <begin position="135"/>
        <end position="160"/>
    </location>
</feature>
<dbReference type="PANTHER" id="PTHR46880:SF5">
    <property type="entry name" value="DUF4371 DOMAIN-CONTAINING PROTEIN"/>
    <property type="match status" value="1"/>
</dbReference>
<dbReference type="AlphaFoldDB" id="A0A8J9YV96"/>
<dbReference type="PANTHER" id="PTHR46880">
    <property type="entry name" value="RAS-ASSOCIATING DOMAIN-CONTAINING PROTEIN"/>
    <property type="match status" value="1"/>
</dbReference>
<organism evidence="2 3">
    <name type="scientific">Branchiostoma lanceolatum</name>
    <name type="common">Common lancelet</name>
    <name type="synonym">Amphioxus lanceolatum</name>
    <dbReference type="NCBI Taxonomy" id="7740"/>
    <lineage>
        <taxon>Eukaryota</taxon>
        <taxon>Metazoa</taxon>
        <taxon>Chordata</taxon>
        <taxon>Cephalochordata</taxon>
        <taxon>Leptocardii</taxon>
        <taxon>Amphioxiformes</taxon>
        <taxon>Branchiostomatidae</taxon>
        <taxon>Branchiostoma</taxon>
    </lineage>
</organism>
<gene>
    <name evidence="2" type="primary">Hypp6619</name>
    <name evidence="2" type="ORF">BLAG_LOCUS5661</name>
</gene>
<proteinExistence type="predicted"/>
<keyword evidence="3" id="KW-1185">Reference proteome</keyword>
<accession>A0A8J9YV96</accession>
<name>A0A8J9YV96_BRALA</name>
<evidence type="ECO:0000313" key="3">
    <source>
        <dbReference type="Proteomes" id="UP000838412"/>
    </source>
</evidence>
<evidence type="ECO:0000256" key="1">
    <source>
        <dbReference type="SAM" id="MobiDB-lite"/>
    </source>
</evidence>
<sequence length="160" mass="17384">MSQQTFPPEKLLLTYINLLTPEGKVEAHYLCNTQVTTCDAASIKTTFKEQLASNNIDLNSVTGMCTDGAAVMVGRTSGVGARLKEENPIITGTHCAPHKLNLAAQQAAKNFPFLQRYQRLVGNIYGYFSNSASQAKGDDRHPGDGLCQAQDHPRGQMAEL</sequence>